<feature type="non-terminal residue" evidence="2">
    <location>
        <position position="122"/>
    </location>
</feature>
<accession>A0A0V0GUB9</accession>
<reference evidence="2" key="1">
    <citation type="submission" date="2015-12" db="EMBL/GenBank/DDBJ databases">
        <title>Gene expression during late stages of embryo sac development: a critical building block for successful pollen-pistil interactions.</title>
        <authorList>
            <person name="Liu Y."/>
            <person name="Joly V."/>
            <person name="Sabar M."/>
            <person name="Matton D.P."/>
        </authorList>
    </citation>
    <scope>NUCLEOTIDE SEQUENCE</scope>
</reference>
<organism evidence="2">
    <name type="scientific">Solanum chacoense</name>
    <name type="common">Chaco potato</name>
    <dbReference type="NCBI Taxonomy" id="4108"/>
    <lineage>
        <taxon>Eukaryota</taxon>
        <taxon>Viridiplantae</taxon>
        <taxon>Streptophyta</taxon>
        <taxon>Embryophyta</taxon>
        <taxon>Tracheophyta</taxon>
        <taxon>Spermatophyta</taxon>
        <taxon>Magnoliopsida</taxon>
        <taxon>eudicotyledons</taxon>
        <taxon>Gunneridae</taxon>
        <taxon>Pentapetalae</taxon>
        <taxon>asterids</taxon>
        <taxon>lamiids</taxon>
        <taxon>Solanales</taxon>
        <taxon>Solanaceae</taxon>
        <taxon>Solanoideae</taxon>
        <taxon>Solaneae</taxon>
        <taxon>Solanum</taxon>
    </lineage>
</organism>
<dbReference type="EMBL" id="GEDG01031222">
    <property type="protein sequence ID" value="JAP11498.1"/>
    <property type="molecule type" value="Transcribed_RNA"/>
</dbReference>
<protein>
    <submittedName>
        <fullName evidence="2">Putative ovule protein</fullName>
    </submittedName>
</protein>
<name>A0A0V0GUB9_SOLCH</name>
<evidence type="ECO:0000256" key="1">
    <source>
        <dbReference type="SAM" id="MobiDB-lite"/>
    </source>
</evidence>
<feature type="region of interest" description="Disordered" evidence="1">
    <location>
        <begin position="16"/>
        <end position="45"/>
    </location>
</feature>
<dbReference type="AlphaFoldDB" id="A0A0V0GUB9"/>
<feature type="compositionally biased region" description="Basic and acidic residues" evidence="1">
    <location>
        <begin position="30"/>
        <end position="39"/>
    </location>
</feature>
<proteinExistence type="predicted"/>
<evidence type="ECO:0000313" key="2">
    <source>
        <dbReference type="EMBL" id="JAP11498.1"/>
    </source>
</evidence>
<sequence>MISGFIAAPVIRRKSKHAMCTSTSPKHRSVHADKTDEVSRSPSTYRVPSVKHLQRILMEEEAKGCHLSLPLTLIRMPLPSEGLQHKGRSLNIVVSWLLQPPPNDTLKHLKDTSCDSVELCLS</sequence>